<comment type="caution">
    <text evidence="1">The sequence shown here is derived from an EMBL/GenBank/DDBJ whole genome shotgun (WGS) entry which is preliminary data.</text>
</comment>
<evidence type="ECO:0008006" key="3">
    <source>
        <dbReference type="Google" id="ProtNLM"/>
    </source>
</evidence>
<sequence>MRNFTRQFILLGALTALGQTAIGQVLYENFENVRRVAYSFVSGVLTQNAANPAANGVNGRAIVGRYVRNASQQFDVIVINPLAPRLADATPYLTGAKKISLKLYSPAVGKAVQIVGQDKTKSATGYPNGNPGGTFNAPTTVANARETLTFTHTAGAGGTFDPTVKPTAADQLVMLIEPNATTGTTYYLDDLMGPELLAAAPVVEQRYENFEKVRLLNYVLKKSSGGFNGDTLNNASSAANGSTRVGRYTRSTAQYDVLVVRPKQRPPTLLLPSP</sequence>
<protein>
    <recommendedName>
        <fullName evidence="3">DUF4397 domain-containing protein</fullName>
    </recommendedName>
</protein>
<evidence type="ECO:0000313" key="2">
    <source>
        <dbReference type="Proteomes" id="UP001500567"/>
    </source>
</evidence>
<gene>
    <name evidence="1" type="ORF">GCM10022408_34890</name>
</gene>
<dbReference type="EMBL" id="BAABDJ010000038">
    <property type="protein sequence ID" value="GAA4018166.1"/>
    <property type="molecule type" value="Genomic_DNA"/>
</dbReference>
<name>A0ABP7SY06_9BACT</name>
<accession>A0ABP7SY06</accession>
<dbReference type="RefSeq" id="WP_345074787.1">
    <property type="nucleotide sequence ID" value="NZ_BAABDJ010000038.1"/>
</dbReference>
<evidence type="ECO:0000313" key="1">
    <source>
        <dbReference type="EMBL" id="GAA4018166.1"/>
    </source>
</evidence>
<reference evidence="2" key="1">
    <citation type="journal article" date="2019" name="Int. J. Syst. Evol. Microbiol.">
        <title>The Global Catalogue of Microorganisms (GCM) 10K type strain sequencing project: providing services to taxonomists for standard genome sequencing and annotation.</title>
        <authorList>
            <consortium name="The Broad Institute Genomics Platform"/>
            <consortium name="The Broad Institute Genome Sequencing Center for Infectious Disease"/>
            <person name="Wu L."/>
            <person name="Ma J."/>
        </authorList>
    </citation>
    <scope>NUCLEOTIDE SEQUENCE [LARGE SCALE GENOMIC DNA]</scope>
    <source>
        <strain evidence="2">JCM 17224</strain>
    </source>
</reference>
<proteinExistence type="predicted"/>
<organism evidence="1 2">
    <name type="scientific">Hymenobacter fastidiosus</name>
    <dbReference type="NCBI Taxonomy" id="486264"/>
    <lineage>
        <taxon>Bacteria</taxon>
        <taxon>Pseudomonadati</taxon>
        <taxon>Bacteroidota</taxon>
        <taxon>Cytophagia</taxon>
        <taxon>Cytophagales</taxon>
        <taxon>Hymenobacteraceae</taxon>
        <taxon>Hymenobacter</taxon>
    </lineage>
</organism>
<keyword evidence="2" id="KW-1185">Reference proteome</keyword>
<dbReference type="Proteomes" id="UP001500567">
    <property type="component" value="Unassembled WGS sequence"/>
</dbReference>